<protein>
    <submittedName>
        <fullName evidence="3">Uncharacterized protein</fullName>
    </submittedName>
</protein>
<dbReference type="EMBL" id="VFOW01000001">
    <property type="protein sequence ID" value="TQL75495.1"/>
    <property type="molecule type" value="Genomic_DNA"/>
</dbReference>
<dbReference type="RefSeq" id="WP_142035446.1">
    <property type="nucleotide sequence ID" value="NZ_JBHTGS010000001.1"/>
</dbReference>
<dbReference type="InParanoid" id="A0A543ASL3"/>
<evidence type="ECO:0000256" key="2">
    <source>
        <dbReference type="SAM" id="Phobius"/>
    </source>
</evidence>
<name>A0A543ASL3_9ACTN</name>
<reference evidence="3 4" key="1">
    <citation type="submission" date="2019-06" db="EMBL/GenBank/DDBJ databases">
        <title>Sequencing the genomes of 1000 actinobacteria strains.</title>
        <authorList>
            <person name="Klenk H.-P."/>
        </authorList>
    </citation>
    <scope>NUCLEOTIDE SEQUENCE [LARGE SCALE GENOMIC DNA]</scope>
    <source>
        <strain evidence="3 4">DSM 45928</strain>
    </source>
</reference>
<feature type="region of interest" description="Disordered" evidence="1">
    <location>
        <begin position="143"/>
        <end position="173"/>
    </location>
</feature>
<sequence length="173" mass="18423">MEVVVNVGIWSVVGVVVLAALTGVVMGLIARRNNRAEAARSAYRDADRWCGLLRGQISSLRSSEDAVAGQALAEANAHYEYALALLATARNESEFDQVRRKAVLGLRYIGVARARLGMVAGPQGPPPLSSDGRPMYEAEYRAVPATSQARAGDDRYQQRGKSVVPGLRGAGGN</sequence>
<evidence type="ECO:0000313" key="4">
    <source>
        <dbReference type="Proteomes" id="UP000317043"/>
    </source>
</evidence>
<organism evidence="3 4">
    <name type="scientific">Stackebrandtia endophytica</name>
    <dbReference type="NCBI Taxonomy" id="1496996"/>
    <lineage>
        <taxon>Bacteria</taxon>
        <taxon>Bacillati</taxon>
        <taxon>Actinomycetota</taxon>
        <taxon>Actinomycetes</taxon>
        <taxon>Glycomycetales</taxon>
        <taxon>Glycomycetaceae</taxon>
        <taxon>Stackebrandtia</taxon>
    </lineage>
</organism>
<feature type="transmembrane region" description="Helical" evidence="2">
    <location>
        <begin position="6"/>
        <end position="30"/>
    </location>
</feature>
<keyword evidence="4" id="KW-1185">Reference proteome</keyword>
<keyword evidence="2" id="KW-0472">Membrane</keyword>
<keyword evidence="2" id="KW-1133">Transmembrane helix</keyword>
<dbReference type="Proteomes" id="UP000317043">
    <property type="component" value="Unassembled WGS sequence"/>
</dbReference>
<dbReference type="OrthoDB" id="5195202at2"/>
<comment type="caution">
    <text evidence="3">The sequence shown here is derived from an EMBL/GenBank/DDBJ whole genome shotgun (WGS) entry which is preliminary data.</text>
</comment>
<evidence type="ECO:0000256" key="1">
    <source>
        <dbReference type="SAM" id="MobiDB-lite"/>
    </source>
</evidence>
<proteinExistence type="predicted"/>
<evidence type="ECO:0000313" key="3">
    <source>
        <dbReference type="EMBL" id="TQL75495.1"/>
    </source>
</evidence>
<keyword evidence="2" id="KW-0812">Transmembrane</keyword>
<accession>A0A543ASL3</accession>
<gene>
    <name evidence="3" type="ORF">FB566_1001</name>
</gene>
<dbReference type="AlphaFoldDB" id="A0A543ASL3"/>